<feature type="compositionally biased region" description="Basic and acidic residues" evidence="1">
    <location>
        <begin position="19"/>
        <end position="30"/>
    </location>
</feature>
<dbReference type="InterPro" id="IPR044511">
    <property type="entry name" value="At1g03370/At5g50170-like"/>
</dbReference>
<evidence type="ECO:0000313" key="3">
    <source>
        <dbReference type="Proteomes" id="UP001603857"/>
    </source>
</evidence>
<dbReference type="PANTHER" id="PTHR46296">
    <property type="entry name" value="BNAA05G37250D PROTEIN"/>
    <property type="match status" value="1"/>
</dbReference>
<accession>A0ABD1MET7</accession>
<feature type="region of interest" description="Disordered" evidence="1">
    <location>
        <begin position="1"/>
        <end position="30"/>
    </location>
</feature>
<proteinExistence type="predicted"/>
<dbReference type="EMBL" id="JBGMDY010000005">
    <property type="protein sequence ID" value="KAL2334281.1"/>
    <property type="molecule type" value="Genomic_DNA"/>
</dbReference>
<evidence type="ECO:0000313" key="2">
    <source>
        <dbReference type="EMBL" id="KAL2334281.1"/>
    </source>
</evidence>
<reference evidence="2 3" key="1">
    <citation type="submission" date="2024-08" db="EMBL/GenBank/DDBJ databases">
        <title>Insights into the chromosomal genome structure of Flemingia macrophylla.</title>
        <authorList>
            <person name="Ding Y."/>
            <person name="Zhao Y."/>
            <person name="Bi W."/>
            <person name="Wu M."/>
            <person name="Zhao G."/>
            <person name="Gong Y."/>
            <person name="Li W."/>
            <person name="Zhang P."/>
        </authorList>
    </citation>
    <scope>NUCLEOTIDE SEQUENCE [LARGE SCALE GENOMIC DNA]</scope>
    <source>
        <strain evidence="2">DYQJB</strain>
        <tissue evidence="2">Leaf</tissue>
    </source>
</reference>
<evidence type="ECO:0000256" key="1">
    <source>
        <dbReference type="SAM" id="MobiDB-lite"/>
    </source>
</evidence>
<keyword evidence="3" id="KW-1185">Reference proteome</keyword>
<feature type="compositionally biased region" description="Low complexity" evidence="1">
    <location>
        <begin position="1"/>
        <end position="18"/>
    </location>
</feature>
<sequence>MTDSPSRFSTGCSTSSSSVREEIASAKDEKCGTQKTITSIISQIFNYASDISSTPTRRTIELDQYEISKAEVSEMKTEDQSSNETFEEAMRKIQSADQGSEIPSNLPEEMLIDQQYVIAPGDLNEYLFSSELDFLKSLAED</sequence>
<protein>
    <submittedName>
        <fullName evidence="2">Uncharacterized protein</fullName>
    </submittedName>
</protein>
<gene>
    <name evidence="2" type="ORF">Fmac_015494</name>
</gene>
<name>A0ABD1MET7_9FABA</name>
<dbReference type="Proteomes" id="UP001603857">
    <property type="component" value="Unassembled WGS sequence"/>
</dbReference>
<feature type="region of interest" description="Disordered" evidence="1">
    <location>
        <begin position="72"/>
        <end position="107"/>
    </location>
</feature>
<organism evidence="2 3">
    <name type="scientific">Flemingia macrophylla</name>
    <dbReference type="NCBI Taxonomy" id="520843"/>
    <lineage>
        <taxon>Eukaryota</taxon>
        <taxon>Viridiplantae</taxon>
        <taxon>Streptophyta</taxon>
        <taxon>Embryophyta</taxon>
        <taxon>Tracheophyta</taxon>
        <taxon>Spermatophyta</taxon>
        <taxon>Magnoliopsida</taxon>
        <taxon>eudicotyledons</taxon>
        <taxon>Gunneridae</taxon>
        <taxon>Pentapetalae</taxon>
        <taxon>rosids</taxon>
        <taxon>fabids</taxon>
        <taxon>Fabales</taxon>
        <taxon>Fabaceae</taxon>
        <taxon>Papilionoideae</taxon>
        <taxon>50 kb inversion clade</taxon>
        <taxon>NPAAA clade</taxon>
        <taxon>indigoferoid/millettioid clade</taxon>
        <taxon>Phaseoleae</taxon>
        <taxon>Flemingia</taxon>
    </lineage>
</organism>
<comment type="caution">
    <text evidence="2">The sequence shown here is derived from an EMBL/GenBank/DDBJ whole genome shotgun (WGS) entry which is preliminary data.</text>
</comment>
<dbReference type="AlphaFoldDB" id="A0ABD1MET7"/>
<dbReference type="PANTHER" id="PTHR46296:SF6">
    <property type="entry name" value="C2 AND GRAM DOMAIN PLANT-LIKE PROTEIN"/>
    <property type="match status" value="1"/>
</dbReference>